<dbReference type="KEGG" id="ipu:108265844"/>
<keyword evidence="2" id="KW-0732">Signal</keyword>
<gene>
    <name evidence="5 6 7" type="primary">LOC108265844</name>
</gene>
<keyword evidence="4" id="KW-1185">Reference proteome</keyword>
<name>A0A2D0R229_ICTPU</name>
<proteinExistence type="predicted"/>
<organism evidence="4 5">
    <name type="scientific">Ictalurus punctatus</name>
    <name type="common">Channel catfish</name>
    <name type="synonym">Silurus punctatus</name>
    <dbReference type="NCBI Taxonomy" id="7998"/>
    <lineage>
        <taxon>Eukaryota</taxon>
        <taxon>Metazoa</taxon>
        <taxon>Chordata</taxon>
        <taxon>Craniata</taxon>
        <taxon>Vertebrata</taxon>
        <taxon>Euteleostomi</taxon>
        <taxon>Actinopterygii</taxon>
        <taxon>Neopterygii</taxon>
        <taxon>Teleostei</taxon>
        <taxon>Ostariophysi</taxon>
        <taxon>Siluriformes</taxon>
        <taxon>Ictaluridae</taxon>
        <taxon>Ictalurus</taxon>
    </lineage>
</organism>
<keyword evidence="1" id="KW-0472">Membrane</keyword>
<dbReference type="InterPro" id="IPR013106">
    <property type="entry name" value="Ig_V-set"/>
</dbReference>
<evidence type="ECO:0000313" key="6">
    <source>
        <dbReference type="RefSeq" id="XP_047011633.1"/>
    </source>
</evidence>
<evidence type="ECO:0000313" key="4">
    <source>
        <dbReference type="Proteomes" id="UP000221080"/>
    </source>
</evidence>
<dbReference type="AlphaFoldDB" id="A0A2D0R229"/>
<evidence type="ECO:0000313" key="7">
    <source>
        <dbReference type="RefSeq" id="XP_047011634.1"/>
    </source>
</evidence>
<evidence type="ECO:0000256" key="1">
    <source>
        <dbReference type="SAM" id="Phobius"/>
    </source>
</evidence>
<dbReference type="GeneID" id="108265844"/>
<sequence length="209" mass="23347">MKNRTLSRILALCLAIYTALCTTNEEATVTVQSEYDTNAFLPCPALSYSKHYISLTWYKVSPNKEGIIRNSTKEGKPQLYKNYENRTDVSLTEEGSLVLQKVNFSQAGMYKCYLAGKVGHRNNESFVILNVTESVTETTPTMDVTSKFVHHSTELNFSMVGLVLPVDVSPLSVLIGFLSLSLSKALLCFVCVGGMASFKEHQRRKLWAK</sequence>
<dbReference type="RefSeq" id="XP_047011634.1">
    <property type="nucleotide sequence ID" value="XM_047155678.2"/>
</dbReference>
<feature type="signal peptide" evidence="2">
    <location>
        <begin position="1"/>
        <end position="21"/>
    </location>
</feature>
<evidence type="ECO:0000259" key="3">
    <source>
        <dbReference type="PROSITE" id="PS50835"/>
    </source>
</evidence>
<protein>
    <submittedName>
        <fullName evidence="5 6">Uncharacterized protein LOC108265844 isoform X1</fullName>
    </submittedName>
</protein>
<keyword evidence="1" id="KW-0812">Transmembrane</keyword>
<dbReference type="InterPro" id="IPR036179">
    <property type="entry name" value="Ig-like_dom_sf"/>
</dbReference>
<dbReference type="Pfam" id="PF07686">
    <property type="entry name" value="V-set"/>
    <property type="match status" value="1"/>
</dbReference>
<dbReference type="Proteomes" id="UP000221080">
    <property type="component" value="Chromosome 5"/>
</dbReference>
<dbReference type="RefSeq" id="XP_047011633.1">
    <property type="nucleotide sequence ID" value="XM_047155677.2"/>
</dbReference>
<dbReference type="Gene3D" id="2.60.40.10">
    <property type="entry name" value="Immunoglobulins"/>
    <property type="match status" value="1"/>
</dbReference>
<dbReference type="OrthoDB" id="9422899at2759"/>
<dbReference type="InterPro" id="IPR013783">
    <property type="entry name" value="Ig-like_fold"/>
</dbReference>
<dbReference type="PANTHER" id="PTHR15193">
    <property type="entry name" value="CD83 ANTIGEN"/>
    <property type="match status" value="1"/>
</dbReference>
<evidence type="ECO:0000313" key="5">
    <source>
        <dbReference type="RefSeq" id="XP_017324081.1"/>
    </source>
</evidence>
<feature type="chain" id="PRO_5044573412" evidence="2">
    <location>
        <begin position="22"/>
        <end position="209"/>
    </location>
</feature>
<reference evidence="5 6" key="2">
    <citation type="submission" date="2025-04" db="UniProtKB">
        <authorList>
            <consortium name="RefSeq"/>
        </authorList>
    </citation>
    <scope>IDENTIFICATION</scope>
    <source>
        <tissue evidence="5 6">Blood</tissue>
    </source>
</reference>
<feature type="domain" description="Ig-like" evidence="3">
    <location>
        <begin position="41"/>
        <end position="112"/>
    </location>
</feature>
<dbReference type="PANTHER" id="PTHR15193:SF1">
    <property type="entry name" value="CD83 ANTIGEN"/>
    <property type="match status" value="1"/>
</dbReference>
<dbReference type="PROSITE" id="PS50835">
    <property type="entry name" value="IG_LIKE"/>
    <property type="match status" value="1"/>
</dbReference>
<evidence type="ECO:0000256" key="2">
    <source>
        <dbReference type="SAM" id="SignalP"/>
    </source>
</evidence>
<dbReference type="RefSeq" id="XP_017324081.1">
    <property type="nucleotide sequence ID" value="XM_017468592.3"/>
</dbReference>
<accession>A0A2D0R229</accession>
<feature type="transmembrane region" description="Helical" evidence="1">
    <location>
        <begin position="173"/>
        <end position="196"/>
    </location>
</feature>
<reference evidence="4" key="1">
    <citation type="journal article" date="2016" name="Nat. Commun.">
        <title>The channel catfish genome sequence provides insights into the evolution of scale formation in teleosts.</title>
        <authorList>
            <person name="Liu Z."/>
            <person name="Liu S."/>
            <person name="Yao J."/>
            <person name="Bao L."/>
            <person name="Zhang J."/>
            <person name="Li Y."/>
            <person name="Jiang C."/>
            <person name="Sun L."/>
            <person name="Wang R."/>
            <person name="Zhang Y."/>
            <person name="Zhou T."/>
            <person name="Zeng Q."/>
            <person name="Fu Q."/>
            <person name="Gao S."/>
            <person name="Li N."/>
            <person name="Koren S."/>
            <person name="Jiang Y."/>
            <person name="Zimin A."/>
            <person name="Xu P."/>
            <person name="Phillippy A.M."/>
            <person name="Geng X."/>
            <person name="Song L."/>
            <person name="Sun F."/>
            <person name="Li C."/>
            <person name="Wang X."/>
            <person name="Chen A."/>
            <person name="Jin Y."/>
            <person name="Yuan Z."/>
            <person name="Yang Y."/>
            <person name="Tan S."/>
            <person name="Peatman E."/>
            <person name="Lu J."/>
            <person name="Qin Z."/>
            <person name="Dunham R."/>
            <person name="Li Z."/>
            <person name="Sonstegard T."/>
            <person name="Feng J."/>
            <person name="Danzmann R.G."/>
            <person name="Schroeder S."/>
            <person name="Scheffler B."/>
            <person name="Duke M.V."/>
            <person name="Ballard L."/>
            <person name="Kucuktas H."/>
            <person name="Kaltenboeck L."/>
            <person name="Liu H."/>
            <person name="Armbruster J."/>
            <person name="Xie Y."/>
            <person name="Kirby M.L."/>
            <person name="Tian Y."/>
            <person name="Flanagan M.E."/>
            <person name="Mu W."/>
            <person name="Waldbieser G.C."/>
        </authorList>
    </citation>
    <scope>NUCLEOTIDE SEQUENCE [LARGE SCALE GENOMIC DNA]</scope>
    <source>
        <strain evidence="4">SDA103</strain>
    </source>
</reference>
<keyword evidence="1" id="KW-1133">Transmembrane helix</keyword>
<dbReference type="InterPro" id="IPR007110">
    <property type="entry name" value="Ig-like_dom"/>
</dbReference>
<dbReference type="SUPFAM" id="SSF48726">
    <property type="entry name" value="Immunoglobulin"/>
    <property type="match status" value="1"/>
</dbReference>